<dbReference type="InterPro" id="IPR045179">
    <property type="entry name" value="YgfZ/GcvT"/>
</dbReference>
<evidence type="ECO:0000313" key="2">
    <source>
        <dbReference type="EMBL" id="QCI26071.1"/>
    </source>
</evidence>
<dbReference type="InterPro" id="IPR048451">
    <property type="entry name" value="YgfZ_barrel"/>
</dbReference>
<dbReference type="EMBL" id="CP032999">
    <property type="protein sequence ID" value="QCI26071.1"/>
    <property type="molecule type" value="Genomic_DNA"/>
</dbReference>
<organism evidence="2 3">
    <name type="scientific">Buchnera aphidicola</name>
    <name type="common">Sarucallis kahawaluokalani</name>
    <dbReference type="NCBI Taxonomy" id="1241878"/>
    <lineage>
        <taxon>Bacteria</taxon>
        <taxon>Pseudomonadati</taxon>
        <taxon>Pseudomonadota</taxon>
        <taxon>Gammaproteobacteria</taxon>
        <taxon>Enterobacterales</taxon>
        <taxon>Erwiniaceae</taxon>
        <taxon>Buchnera</taxon>
    </lineage>
</organism>
<feature type="domain" description="tRNA-modifying protein YgfZ-like beta-barrel" evidence="1">
    <location>
        <begin position="239"/>
        <end position="304"/>
    </location>
</feature>
<evidence type="ECO:0000259" key="1">
    <source>
        <dbReference type="Pfam" id="PF21130"/>
    </source>
</evidence>
<dbReference type="InterPro" id="IPR017703">
    <property type="entry name" value="YgfZ/GCV_T_CS"/>
</dbReference>
<dbReference type="OrthoDB" id="9796287at2"/>
<dbReference type="SUPFAM" id="SSF103025">
    <property type="entry name" value="Folate-binding domain"/>
    <property type="match status" value="1"/>
</dbReference>
<dbReference type="PANTHER" id="PTHR22602:SF0">
    <property type="entry name" value="TRANSFERASE CAF17, MITOCHONDRIAL-RELATED"/>
    <property type="match status" value="1"/>
</dbReference>
<dbReference type="SUPFAM" id="SSF101790">
    <property type="entry name" value="Aminomethyltransferase beta-barrel domain"/>
    <property type="match status" value="1"/>
</dbReference>
<dbReference type="Gene3D" id="3.30.70.1400">
    <property type="entry name" value="Aminomethyltransferase beta-barrel domains"/>
    <property type="match status" value="1"/>
</dbReference>
<accession>A0A4D6YI86</accession>
<name>A0A4D6YI86_9GAMM</name>
<dbReference type="PANTHER" id="PTHR22602">
    <property type="entry name" value="TRANSFERASE CAF17, MITOCHONDRIAL-RELATED"/>
    <property type="match status" value="1"/>
</dbReference>
<gene>
    <name evidence="2" type="primary">ygfZ</name>
    <name evidence="2" type="ORF">D9V78_01450</name>
</gene>
<dbReference type="NCBIfam" id="NF007110">
    <property type="entry name" value="PRK09559.1"/>
    <property type="match status" value="1"/>
</dbReference>
<evidence type="ECO:0000313" key="3">
    <source>
        <dbReference type="Proteomes" id="UP000298685"/>
    </source>
</evidence>
<dbReference type="InterPro" id="IPR029043">
    <property type="entry name" value="GcvT/YgfZ_C"/>
</dbReference>
<dbReference type="NCBIfam" id="TIGR03317">
    <property type="entry name" value="ygfZ_signature"/>
    <property type="match status" value="1"/>
</dbReference>
<dbReference type="AlphaFoldDB" id="A0A4D6YI86"/>
<proteinExistence type="predicted"/>
<reference evidence="2 3" key="1">
    <citation type="submission" date="2018-10" db="EMBL/GenBank/DDBJ databases">
        <title>Comparative functional genomics of the obligate endosymbiont Buchnera aphidicola.</title>
        <authorList>
            <person name="Chong R.A."/>
        </authorList>
    </citation>
    <scope>NUCLEOTIDE SEQUENCE [LARGE SCALE GENOMIC DNA]</scope>
    <source>
        <strain evidence="2 3">Ska</strain>
    </source>
</reference>
<protein>
    <submittedName>
        <fullName evidence="2">tRNA-modifying protein YgfZ</fullName>
    </submittedName>
</protein>
<dbReference type="Pfam" id="PF21130">
    <property type="entry name" value="YgfZ_barrel"/>
    <property type="match status" value="1"/>
</dbReference>
<sequence length="319" mass="37781">MKFLYMNKFVQNNFVVEDLNEWSIIKVSDIEHKQYLQNHVTIDLFNLQYEKHILCANCNANGKVNGVLRLFHNQDNCFYIQRSSICDIQLFALKKYTIFSKIKIKKLDNYFLLGIIGKHAKEFLLSYFNNIPNCITSVVFHNNACILWLGSPIERFLLMIDKKQFLYLKKILLHNRILMVKNYWLYLDIIDGVPILEKPAFQKFFPKEINLDFLDGINLQKGCYCGQEIISKMYFKNINNKKLYCLVGTTNISMHYFSVLEIYDGYIWRKIGNVLFAMCIQDDIFLIQCILHCKYVQNNKFRLAVDQSSSFSIFRSYII</sequence>
<dbReference type="GO" id="GO:0016226">
    <property type="term" value="P:iron-sulfur cluster assembly"/>
    <property type="evidence" value="ECO:0007669"/>
    <property type="project" value="TreeGrafter"/>
</dbReference>
<dbReference type="Proteomes" id="UP000298685">
    <property type="component" value="Chromosome"/>
</dbReference>
<dbReference type="Gene3D" id="2.40.30.160">
    <property type="match status" value="1"/>
</dbReference>
<dbReference type="Gene3D" id="3.30.70.1630">
    <property type="match status" value="1"/>
</dbReference>